<comment type="caution">
    <text evidence="3">The sequence shown here is derived from an EMBL/GenBank/DDBJ whole genome shotgun (WGS) entry which is preliminary data.</text>
</comment>
<feature type="transmembrane region" description="Helical" evidence="2">
    <location>
        <begin position="117"/>
        <end position="138"/>
    </location>
</feature>
<name>A0A645AGN9_9ZZZZ</name>
<feature type="transmembrane region" description="Helical" evidence="2">
    <location>
        <begin position="67"/>
        <end position="87"/>
    </location>
</feature>
<evidence type="ECO:0000313" key="3">
    <source>
        <dbReference type="EMBL" id="MPM52370.1"/>
    </source>
</evidence>
<feature type="transmembrane region" description="Helical" evidence="2">
    <location>
        <begin position="198"/>
        <end position="215"/>
    </location>
</feature>
<protein>
    <recommendedName>
        <fullName evidence="4">DUF624 domain-containing protein</fullName>
    </recommendedName>
</protein>
<evidence type="ECO:0008006" key="4">
    <source>
        <dbReference type="Google" id="ProtNLM"/>
    </source>
</evidence>
<dbReference type="Pfam" id="PF04854">
    <property type="entry name" value="DUF624"/>
    <property type="match status" value="1"/>
</dbReference>
<organism evidence="3">
    <name type="scientific">bioreactor metagenome</name>
    <dbReference type="NCBI Taxonomy" id="1076179"/>
    <lineage>
        <taxon>unclassified sequences</taxon>
        <taxon>metagenomes</taxon>
        <taxon>ecological metagenomes</taxon>
    </lineage>
</organism>
<proteinExistence type="predicted"/>
<sequence>MLFRQKGPVPESMAPGKDQRPTGAKLLAQIVKENWGELFLLNFCYVACLSVFLLFGFFLLSAGSLPLALLVFFLSFFIAGPATIAFSKAFVDWQCARGYEPVRVFWHTFKSNFKKGVLAGLVYHSLMTLTAFAAGFYLTTGAGSMPFMVLGILAAIGFFVTMIASFYGYMMLAGVDLPTKSIIKNSFYLFFLDLKDDLAMLTTVLLTSLPVVLLIPYSFAILLLLYFSVLWLFVSHFAWRGILKFVVPKEELSDETKEI</sequence>
<feature type="transmembrane region" description="Helical" evidence="2">
    <location>
        <begin position="150"/>
        <end position="177"/>
    </location>
</feature>
<keyword evidence="2" id="KW-0472">Membrane</keyword>
<feature type="region of interest" description="Disordered" evidence="1">
    <location>
        <begin position="1"/>
        <end position="20"/>
    </location>
</feature>
<gene>
    <name evidence="3" type="ORF">SDC9_99129</name>
</gene>
<evidence type="ECO:0000256" key="2">
    <source>
        <dbReference type="SAM" id="Phobius"/>
    </source>
</evidence>
<keyword evidence="2" id="KW-1133">Transmembrane helix</keyword>
<feature type="transmembrane region" description="Helical" evidence="2">
    <location>
        <begin position="39"/>
        <end position="61"/>
    </location>
</feature>
<evidence type="ECO:0000256" key="1">
    <source>
        <dbReference type="SAM" id="MobiDB-lite"/>
    </source>
</evidence>
<dbReference type="InterPro" id="IPR006938">
    <property type="entry name" value="DUF624"/>
</dbReference>
<keyword evidence="2" id="KW-0812">Transmembrane</keyword>
<reference evidence="3" key="1">
    <citation type="submission" date="2019-08" db="EMBL/GenBank/DDBJ databases">
        <authorList>
            <person name="Kucharzyk K."/>
            <person name="Murdoch R.W."/>
            <person name="Higgins S."/>
            <person name="Loffler F."/>
        </authorList>
    </citation>
    <scope>NUCLEOTIDE SEQUENCE</scope>
</reference>
<accession>A0A645AGN9</accession>
<dbReference type="EMBL" id="VSSQ01013829">
    <property type="protein sequence ID" value="MPM52370.1"/>
    <property type="molecule type" value="Genomic_DNA"/>
</dbReference>
<feature type="transmembrane region" description="Helical" evidence="2">
    <location>
        <begin position="221"/>
        <end position="239"/>
    </location>
</feature>
<dbReference type="AlphaFoldDB" id="A0A645AGN9"/>